<reference evidence="3" key="1">
    <citation type="submission" date="2021-04" db="EMBL/GenBank/DDBJ databases">
        <authorList>
            <consortium name="Wellcome Sanger Institute Data Sharing"/>
        </authorList>
    </citation>
    <scope>NUCLEOTIDE SEQUENCE [LARGE SCALE GENOMIC DNA]</scope>
</reference>
<evidence type="ECO:0000259" key="2">
    <source>
        <dbReference type="Pfam" id="PF13843"/>
    </source>
</evidence>
<dbReference type="InParanoid" id="A0A671YZE9"/>
<dbReference type="Pfam" id="PF13843">
    <property type="entry name" value="DDE_Tnp_1_7"/>
    <property type="match status" value="1"/>
</dbReference>
<dbReference type="PANTHER" id="PTHR46599">
    <property type="entry name" value="PIGGYBAC TRANSPOSABLE ELEMENT-DERIVED PROTEIN 4"/>
    <property type="match status" value="1"/>
</dbReference>
<feature type="compositionally biased region" description="Acidic residues" evidence="1">
    <location>
        <begin position="17"/>
        <end position="58"/>
    </location>
</feature>
<accession>A0A671YZE9</accession>
<reference evidence="3" key="3">
    <citation type="submission" date="2025-09" db="UniProtKB">
        <authorList>
            <consortium name="Ensembl"/>
        </authorList>
    </citation>
    <scope>IDENTIFICATION</scope>
</reference>
<evidence type="ECO:0000313" key="4">
    <source>
        <dbReference type="Proteomes" id="UP000472265"/>
    </source>
</evidence>
<organism evidence="3 4">
    <name type="scientific">Sparus aurata</name>
    <name type="common">Gilthead sea bream</name>
    <dbReference type="NCBI Taxonomy" id="8175"/>
    <lineage>
        <taxon>Eukaryota</taxon>
        <taxon>Metazoa</taxon>
        <taxon>Chordata</taxon>
        <taxon>Craniata</taxon>
        <taxon>Vertebrata</taxon>
        <taxon>Euteleostomi</taxon>
        <taxon>Actinopterygii</taxon>
        <taxon>Neopterygii</taxon>
        <taxon>Teleostei</taxon>
        <taxon>Neoteleostei</taxon>
        <taxon>Acanthomorphata</taxon>
        <taxon>Eupercaria</taxon>
        <taxon>Spariformes</taxon>
        <taxon>Sparidae</taxon>
        <taxon>Sparus</taxon>
    </lineage>
</organism>
<feature type="compositionally biased region" description="Polar residues" evidence="1">
    <location>
        <begin position="113"/>
        <end position="128"/>
    </location>
</feature>
<reference evidence="3" key="2">
    <citation type="submission" date="2025-08" db="UniProtKB">
        <authorList>
            <consortium name="Ensembl"/>
        </authorList>
    </citation>
    <scope>IDENTIFICATION</scope>
</reference>
<dbReference type="InterPro" id="IPR029526">
    <property type="entry name" value="PGBD"/>
</dbReference>
<dbReference type="GeneTree" id="ENSGT00940000163467"/>
<feature type="compositionally biased region" description="Basic residues" evidence="1">
    <location>
        <begin position="78"/>
        <end position="88"/>
    </location>
</feature>
<dbReference type="Proteomes" id="UP000472265">
    <property type="component" value="Chromosome 10"/>
</dbReference>
<evidence type="ECO:0000313" key="3">
    <source>
        <dbReference type="Ensembl" id="ENSSAUP00010068117.1"/>
    </source>
</evidence>
<dbReference type="AlphaFoldDB" id="A0A671YZE9"/>
<dbReference type="PANTHER" id="PTHR46599:SF3">
    <property type="entry name" value="PIGGYBAC TRANSPOSABLE ELEMENT-DERIVED PROTEIN 4"/>
    <property type="match status" value="1"/>
</dbReference>
<evidence type="ECO:0000256" key="1">
    <source>
        <dbReference type="SAM" id="MobiDB-lite"/>
    </source>
</evidence>
<protein>
    <recommendedName>
        <fullName evidence="2">PiggyBac transposable element-derived protein domain-containing protein</fullName>
    </recommendedName>
</protein>
<dbReference type="Ensembl" id="ENSSAUT00010071292.1">
    <property type="protein sequence ID" value="ENSSAUP00010068117.1"/>
    <property type="gene ID" value="ENSSAUG00010027073.1"/>
</dbReference>
<sequence>MWRLLDAGRPVQRSVDPDPDPEGSEGDAQPESEPESEDFDVEVDDPSFILEEEQEEEIISFILKEEDEEEEEEPPHGATRRTARRKERRGSPVRSRSPLARAAEPLSSEPWRTEQQADTAPTGSSFQPRRTPGVQVDSLSHHTPKDLFLLFFSTDAVRTICSNTNKNAAKNKELGKKYKWTDVDTEDLYKFFGLLSYMSLVSLPCLQDYWRQNHILSVPLPAKVMTRDRFRSILWNIHLSDPEEDAQNDRKKGTPGHDKLFRVRPLYDDILNACQAHYQPRRELAVDERMVAHYMKEKPTKWAIKLFVLAESSSGYTIGFSLYTGKTVPVSEHGLSYDVVMSLIQQSCLGTGYHIYMDDFYTSPKLFTDLAGMKLGACGTYREGSRGCPRGRANALTKKCERGSVRWIREGPLVFVKWMDTQEVSVCSTIHPAVSGETVQRRVKDGAGRWAVRDVPCPTPIMAYNKNTGGVDLSDQLIQYDSTHRKTSRWYRAVLLHFLDIATTNAFILHCEMSSVKQVQHMTHKDFMVELVCQLCGIDKTGVPQSRRADHVPVPIYPDTDSGQKATKGRLRCHRCQQVNSRRRDTPWKCQACDVPLCLVLDRNCFVDWHNLPHIISVASH</sequence>
<feature type="region of interest" description="Disordered" evidence="1">
    <location>
        <begin position="1"/>
        <end position="138"/>
    </location>
</feature>
<keyword evidence="4" id="KW-1185">Reference proteome</keyword>
<feature type="domain" description="PiggyBac transposable element-derived protein" evidence="2">
    <location>
        <begin position="143"/>
        <end position="507"/>
    </location>
</feature>
<dbReference type="OMA" id="WIDERMV"/>
<proteinExistence type="predicted"/>
<name>A0A671YZE9_SPAAU</name>